<dbReference type="PROSITE" id="PS51686">
    <property type="entry name" value="SAM_MT_RSMB_NOP"/>
    <property type="match status" value="1"/>
</dbReference>
<dbReference type="RefSeq" id="WP_136820784.1">
    <property type="nucleotide sequence ID" value="NZ_BMJX01000003.1"/>
</dbReference>
<keyword evidence="3 5" id="KW-0949">S-adenosyl-L-methionine</keyword>
<proteinExistence type="inferred from homology"/>
<name>A0A4U0H237_9SPHI</name>
<dbReference type="AlphaFoldDB" id="A0A4U0H237"/>
<protein>
    <submittedName>
        <fullName evidence="7">RsmB/NOP family class I SAM-dependent RNA methyltransferase</fullName>
    </submittedName>
</protein>
<evidence type="ECO:0000256" key="4">
    <source>
        <dbReference type="ARBA" id="ARBA00022884"/>
    </source>
</evidence>
<evidence type="ECO:0000256" key="1">
    <source>
        <dbReference type="ARBA" id="ARBA00022603"/>
    </source>
</evidence>
<dbReference type="InterPro" id="IPR023267">
    <property type="entry name" value="RCMT"/>
</dbReference>
<dbReference type="Gene3D" id="3.40.50.150">
    <property type="entry name" value="Vaccinia Virus protein VP39"/>
    <property type="match status" value="1"/>
</dbReference>
<accession>A0A4U0H237</accession>
<dbReference type="Proteomes" id="UP000309872">
    <property type="component" value="Unassembled WGS sequence"/>
</dbReference>
<evidence type="ECO:0000256" key="2">
    <source>
        <dbReference type="ARBA" id="ARBA00022679"/>
    </source>
</evidence>
<dbReference type="SUPFAM" id="SSF53335">
    <property type="entry name" value="S-adenosyl-L-methionine-dependent methyltransferases"/>
    <property type="match status" value="1"/>
</dbReference>
<evidence type="ECO:0000256" key="5">
    <source>
        <dbReference type="PROSITE-ProRule" id="PRU01023"/>
    </source>
</evidence>
<evidence type="ECO:0000313" key="8">
    <source>
        <dbReference type="Proteomes" id="UP000309872"/>
    </source>
</evidence>
<dbReference type="InterPro" id="IPR049560">
    <property type="entry name" value="MeTrfase_RsmB-F_NOP2_cat"/>
</dbReference>
<dbReference type="EMBL" id="SUKA01000003">
    <property type="protein sequence ID" value="TJY65655.1"/>
    <property type="molecule type" value="Genomic_DNA"/>
</dbReference>
<dbReference type="GO" id="GO:0000470">
    <property type="term" value="P:maturation of LSU-rRNA"/>
    <property type="evidence" value="ECO:0007669"/>
    <property type="project" value="TreeGrafter"/>
</dbReference>
<keyword evidence="1 5" id="KW-0489">Methyltransferase</keyword>
<comment type="caution">
    <text evidence="5">Lacks conserved residue(s) required for the propagation of feature annotation.</text>
</comment>
<keyword evidence="4 5" id="KW-0694">RNA-binding</keyword>
<dbReference type="Pfam" id="PF01189">
    <property type="entry name" value="Methyltr_RsmB-F"/>
    <property type="match status" value="1"/>
</dbReference>
<keyword evidence="2 5" id="KW-0808">Transferase</keyword>
<evidence type="ECO:0000313" key="7">
    <source>
        <dbReference type="EMBL" id="TJY65655.1"/>
    </source>
</evidence>
<feature type="binding site" evidence="5">
    <location>
        <position position="244"/>
    </location>
    <ligand>
        <name>S-adenosyl-L-methionine</name>
        <dbReference type="ChEBI" id="CHEBI:59789"/>
    </ligand>
</feature>
<evidence type="ECO:0000259" key="6">
    <source>
        <dbReference type="PROSITE" id="PS51686"/>
    </source>
</evidence>
<feature type="binding site" evidence="5">
    <location>
        <position position="272"/>
    </location>
    <ligand>
        <name>S-adenosyl-L-methionine</name>
        <dbReference type="ChEBI" id="CHEBI:59789"/>
    </ligand>
</feature>
<comment type="similarity">
    <text evidence="5">Belongs to the class I-like SAM-binding methyltransferase superfamily. RsmB/NOP family.</text>
</comment>
<dbReference type="PRINTS" id="PR02008">
    <property type="entry name" value="RCMTFAMILY"/>
</dbReference>
<feature type="binding site" evidence="5">
    <location>
        <position position="292"/>
    </location>
    <ligand>
        <name>S-adenosyl-L-methionine</name>
        <dbReference type="ChEBI" id="CHEBI:59789"/>
    </ligand>
</feature>
<dbReference type="PANTHER" id="PTHR22807:SF54">
    <property type="entry name" value="CHROMOSOME UNDETERMINED SCAFFOLD_82, WHOLE GENOME SHOTGUN SEQUENCE"/>
    <property type="match status" value="1"/>
</dbReference>
<dbReference type="GO" id="GO:0003723">
    <property type="term" value="F:RNA binding"/>
    <property type="evidence" value="ECO:0007669"/>
    <property type="project" value="UniProtKB-UniRule"/>
</dbReference>
<keyword evidence="8" id="KW-1185">Reference proteome</keyword>
<comment type="caution">
    <text evidence="7">The sequence shown here is derived from an EMBL/GenBank/DDBJ whole genome shotgun (WGS) entry which is preliminary data.</text>
</comment>
<reference evidence="7 8" key="1">
    <citation type="submission" date="2019-04" db="EMBL/GenBank/DDBJ databases">
        <title>Sphingobacterium olei sp. nov., isolated from oil-contaminated soil.</title>
        <authorList>
            <person name="Liu B."/>
        </authorList>
    </citation>
    <scope>NUCLEOTIDE SEQUENCE [LARGE SCALE GENOMIC DNA]</scope>
    <source>
        <strain evidence="7 8">Y3L14</strain>
    </source>
</reference>
<feature type="active site" description="Nucleophile" evidence="5">
    <location>
        <position position="345"/>
    </location>
</feature>
<dbReference type="GO" id="GO:0009383">
    <property type="term" value="F:rRNA (cytosine-C5-)-methyltransferase activity"/>
    <property type="evidence" value="ECO:0007669"/>
    <property type="project" value="TreeGrafter"/>
</dbReference>
<feature type="domain" description="SAM-dependent MTase RsmB/NOP-type" evidence="6">
    <location>
        <begin position="123"/>
        <end position="391"/>
    </location>
</feature>
<organism evidence="7 8">
    <name type="scientific">Sphingobacterium alkalisoli</name>
    <dbReference type="NCBI Taxonomy" id="1874115"/>
    <lineage>
        <taxon>Bacteria</taxon>
        <taxon>Pseudomonadati</taxon>
        <taxon>Bacteroidota</taxon>
        <taxon>Sphingobacteriia</taxon>
        <taxon>Sphingobacteriales</taxon>
        <taxon>Sphingobacteriaceae</taxon>
        <taxon>Sphingobacterium</taxon>
    </lineage>
</organism>
<sequence>MEVNERRIGQQFRNFEKALTGFSSTEPFARYLTRFFKESKQMGSSDRRMTSRLCYNFFRIGKAKAELPMMERLALAEYLCETHSSLVALVYPDLFPTLELPVVDKIRILFDRFNFQLYDVFPFSDHMSDEIDKDAFVASFFTQPKLFIRIKRGFEHEVKSELEKVGFAVHEIGPQTLALSNGTKLQQLFRLEGKYEVQDLSSQKTIHFMEALPGQSWWDACAASGGKALLFLDRYPKTNLLVSDVRLSILRNLDERFQKADIRQDYRKKIIDLRQDTFSILGDELFDGIILDAPCSGSGTWGRTPEMIQQFSMDQLVEFSTLQRAIAQRVVRHLKPNGAMTYITCSVFKEENENVVDYMVKELGLKLDRLEVIKGYQDKADSMFAARLIKI</sequence>
<evidence type="ECO:0000256" key="3">
    <source>
        <dbReference type="ARBA" id="ARBA00022691"/>
    </source>
</evidence>
<dbReference type="GO" id="GO:0070475">
    <property type="term" value="P:rRNA base methylation"/>
    <property type="evidence" value="ECO:0007669"/>
    <property type="project" value="TreeGrafter"/>
</dbReference>
<dbReference type="InterPro" id="IPR029063">
    <property type="entry name" value="SAM-dependent_MTases_sf"/>
</dbReference>
<gene>
    <name evidence="7" type="ORF">FAZ19_11020</name>
</gene>
<dbReference type="OrthoDB" id="9810297at2"/>
<dbReference type="PANTHER" id="PTHR22807">
    <property type="entry name" value="NOP2 YEAST -RELATED NOL1/NOP2/FMU SUN DOMAIN-CONTAINING"/>
    <property type="match status" value="1"/>
</dbReference>
<dbReference type="InterPro" id="IPR001678">
    <property type="entry name" value="MeTrfase_RsmB-F_NOP2_dom"/>
</dbReference>